<dbReference type="EMBL" id="PDJQ01000001">
    <property type="protein sequence ID" value="PFG73030.1"/>
    <property type="molecule type" value="Genomic_DNA"/>
</dbReference>
<feature type="region of interest" description="Disordered" evidence="1">
    <location>
        <begin position="42"/>
        <end position="71"/>
    </location>
</feature>
<gene>
    <name evidence="2" type="ORF">A9A59_0223</name>
</gene>
<accession>A0A2A9HD20</accession>
<proteinExistence type="predicted"/>
<comment type="caution">
    <text evidence="2">The sequence shown here is derived from an EMBL/GenBank/DDBJ whole genome shotgun (WGS) entry which is preliminary data.</text>
</comment>
<reference evidence="2 3" key="1">
    <citation type="submission" date="2017-09" db="EMBL/GenBank/DDBJ databases">
        <title>Sequencing the genomes of two abundant thermophiles in Great Basin hot springs: Thermocrinis jamiesonii and novel Chloroflexi Thermoflexus hugenholtzii.</title>
        <authorList>
            <person name="Hedlund B."/>
        </authorList>
    </citation>
    <scope>NUCLEOTIDE SEQUENCE [LARGE SCALE GENOMIC DNA]</scope>
    <source>
        <strain evidence="2 3">G233</strain>
    </source>
</reference>
<evidence type="ECO:0000313" key="2">
    <source>
        <dbReference type="EMBL" id="PFG73030.1"/>
    </source>
</evidence>
<keyword evidence="3" id="KW-1185">Reference proteome</keyword>
<protein>
    <submittedName>
        <fullName evidence="2">Uncharacterized protein</fullName>
    </submittedName>
</protein>
<evidence type="ECO:0000256" key="1">
    <source>
        <dbReference type="SAM" id="MobiDB-lite"/>
    </source>
</evidence>
<dbReference type="AlphaFoldDB" id="A0A2A9HD20"/>
<dbReference type="Proteomes" id="UP000223071">
    <property type="component" value="Unassembled WGS sequence"/>
</dbReference>
<name>A0A2A9HD20_TEPT2</name>
<evidence type="ECO:0000313" key="3">
    <source>
        <dbReference type="Proteomes" id="UP000223071"/>
    </source>
</evidence>
<organism evidence="2 3">
    <name type="scientific">Tepidiforma thermophila (strain KCTC 52669 / CGMCC 1.13589 / G233)</name>
    <dbReference type="NCBI Taxonomy" id="2761530"/>
    <lineage>
        <taxon>Bacteria</taxon>
        <taxon>Bacillati</taxon>
        <taxon>Chloroflexota</taxon>
        <taxon>Tepidiformia</taxon>
        <taxon>Tepidiformales</taxon>
        <taxon>Tepidiformaceae</taxon>
        <taxon>Tepidiforma</taxon>
    </lineage>
</organism>
<sequence length="262" mass="27343">MLRNRLSPKQMALGTALAAAVAVGGFTAGRAFFGSDEAAVASPRAAPSGPADVTPLPTPRPADAIDTSRPGWGMPYIEADRALPRYDQVINGIRVGPTASPDLGAWCAPGQAQWVDPGEAAGTPLSLPDRFPVNGVPAHARAVRCGGNIVSSEVTLEIPPSPNARAEMAAGKSWFEVEHGGQVVILKQLVAAPGFASQVAAERWEPATVNGLPAALGRAILRDEFGESAVVVWDERRSLQVAVRGTDIHVDDLLAIAREALQ</sequence>
<dbReference type="RefSeq" id="WP_098502516.1">
    <property type="nucleotide sequence ID" value="NZ_PDJQ01000001.1"/>
</dbReference>